<organism evidence="4 5">
    <name type="scientific">Ignatzschineria indica</name>
    <dbReference type="NCBI Taxonomy" id="472583"/>
    <lineage>
        <taxon>Bacteria</taxon>
        <taxon>Pseudomonadati</taxon>
        <taxon>Pseudomonadota</taxon>
        <taxon>Gammaproteobacteria</taxon>
        <taxon>Cardiobacteriales</taxon>
        <taxon>Ignatzschineriaceae</taxon>
        <taxon>Ignatzschineria</taxon>
    </lineage>
</organism>
<dbReference type="Gene3D" id="1.10.10.10">
    <property type="entry name" value="Winged helix-like DNA-binding domain superfamily/Winged helix DNA-binding domain"/>
    <property type="match status" value="1"/>
</dbReference>
<dbReference type="InterPro" id="IPR040764">
    <property type="entry name" value="CvfB_WH"/>
</dbReference>
<feature type="domain" description="Conserved virulence factor B first S1" evidence="2">
    <location>
        <begin position="75"/>
        <end position="136"/>
    </location>
</feature>
<keyword evidence="5" id="KW-1185">Reference proteome</keyword>
<dbReference type="InterPro" id="IPR012340">
    <property type="entry name" value="NA-bd_OB-fold"/>
</dbReference>
<reference evidence="4 5" key="1">
    <citation type="journal article" date="2018" name="Genome Announc.">
        <title>Ignatzschineria cameli sp. nov., isolated from necrotic foot tissue of dromedaries (Camelus dromedarius) and associated maggots (Wohlfahrtia species) in Dubai.</title>
        <authorList>
            <person name="Tsang C.C."/>
            <person name="Tang J.Y."/>
            <person name="Fong J.Y."/>
            <person name="Kinne J."/>
            <person name="Lee H.H."/>
            <person name="Joseph M."/>
            <person name="Jose S."/>
            <person name="Schuster R.K."/>
            <person name="Tang Y."/>
            <person name="Sivakumar S."/>
            <person name="Chen J.H."/>
            <person name="Teng J.L."/>
            <person name="Lau S.K."/>
            <person name="Wernery U."/>
            <person name="Woo P.C."/>
        </authorList>
    </citation>
    <scope>NUCLEOTIDE SEQUENCE [LARGE SCALE GENOMIC DNA]</scope>
    <source>
        <strain evidence="4 5">KCTC 22643</strain>
    </source>
</reference>
<name>A0A2U2AHW6_9GAMM</name>
<evidence type="ECO:0000259" key="2">
    <source>
        <dbReference type="Pfam" id="PF13509"/>
    </source>
</evidence>
<feature type="domain" description="Conserved virulence factor B-like winged helix" evidence="3">
    <location>
        <begin position="225"/>
        <end position="278"/>
    </location>
</feature>
<evidence type="ECO:0000256" key="1">
    <source>
        <dbReference type="PIRNR" id="PIRNR012524"/>
    </source>
</evidence>
<dbReference type="PANTHER" id="PTHR37296">
    <property type="entry name" value="CONSERVED VIRULENCE FACTOR B"/>
    <property type="match status" value="1"/>
</dbReference>
<dbReference type="Proteomes" id="UP000244948">
    <property type="component" value="Unassembled WGS sequence"/>
</dbReference>
<evidence type="ECO:0000313" key="5">
    <source>
        <dbReference type="Proteomes" id="UP000244948"/>
    </source>
</evidence>
<dbReference type="EMBL" id="QEWR01000008">
    <property type="protein sequence ID" value="PWD82237.1"/>
    <property type="molecule type" value="Genomic_DNA"/>
</dbReference>
<evidence type="ECO:0008006" key="6">
    <source>
        <dbReference type="Google" id="ProtNLM"/>
    </source>
</evidence>
<protein>
    <recommendedName>
        <fullName evidence="6">GntR family transcriptional regulator</fullName>
    </recommendedName>
</protein>
<dbReference type="InterPro" id="IPR014464">
    <property type="entry name" value="CvfB_fam"/>
</dbReference>
<dbReference type="PANTHER" id="PTHR37296:SF1">
    <property type="entry name" value="CONSERVED VIRULENCE FACTOR B"/>
    <property type="match status" value="1"/>
</dbReference>
<dbReference type="AlphaFoldDB" id="A0A2U2AHW6"/>
<evidence type="ECO:0000259" key="3">
    <source>
        <dbReference type="Pfam" id="PF17783"/>
    </source>
</evidence>
<proteinExistence type="inferred from homology"/>
<dbReference type="Pfam" id="PF13509">
    <property type="entry name" value="S1_2"/>
    <property type="match status" value="2"/>
</dbReference>
<gene>
    <name evidence="4" type="ORF">DC082_09895</name>
</gene>
<evidence type="ECO:0000313" key="4">
    <source>
        <dbReference type="EMBL" id="PWD82237.1"/>
    </source>
</evidence>
<sequence>MSYNSTNSPKIGQMNRLTIIEKNKLGLILEGDVLLPHRDIPKDQPTQVGKWLDLFVYLDNHGHAIATPQKPYTTVGRFADLQVVEINDIGIFLDWGLPKDLLLPFSEEVGTVHAGDFVIVYTYIDEVSGRITASMKLEKFLDQKPHHYEVGNPVALLVESMTDLGVKVIVDHTFWGLIYHSDVKSDLEIGDEIEGFVKHIREDGKLDIAEQAIINTPEARESLEEMIMRRLSEYGGTLPISDKSSPDEIHKILGVSKSAFKRALGALYRERKIIIKPDVVIKRI</sequence>
<comment type="similarity">
    <text evidence="1">Belongs to the CvfB family.</text>
</comment>
<comment type="caution">
    <text evidence="4">The sequence shown here is derived from an EMBL/GenBank/DDBJ whole genome shotgun (WGS) entry which is preliminary data.</text>
</comment>
<dbReference type="Gene3D" id="2.40.50.140">
    <property type="entry name" value="Nucleic acid-binding proteins"/>
    <property type="match status" value="2"/>
</dbReference>
<dbReference type="Pfam" id="PF17783">
    <property type="entry name" value="WHD_CvfB"/>
    <property type="match status" value="1"/>
</dbReference>
<dbReference type="PIRSF" id="PIRSF012524">
    <property type="entry name" value="YitL_S1"/>
    <property type="match status" value="1"/>
</dbReference>
<accession>A0A2U2AHW6</accession>
<dbReference type="InterPro" id="IPR036388">
    <property type="entry name" value="WH-like_DNA-bd_sf"/>
</dbReference>
<dbReference type="InterPro" id="IPR039566">
    <property type="entry name" value="CvfB_S1_st"/>
</dbReference>
<feature type="domain" description="Conserved virulence factor B first S1" evidence="2">
    <location>
        <begin position="11"/>
        <end position="67"/>
    </location>
</feature>